<dbReference type="Pfam" id="PF01663">
    <property type="entry name" value="Phosphodiest"/>
    <property type="match status" value="1"/>
</dbReference>
<dbReference type="PANTHER" id="PTHR10151">
    <property type="entry name" value="ECTONUCLEOTIDE PYROPHOSPHATASE/PHOSPHODIESTERASE"/>
    <property type="match status" value="1"/>
</dbReference>
<evidence type="ECO:0000313" key="1">
    <source>
        <dbReference type="EMBL" id="QPR74381.1"/>
    </source>
</evidence>
<name>A0A415J708_BACLI</name>
<proteinExistence type="predicted"/>
<evidence type="ECO:0000313" key="2">
    <source>
        <dbReference type="EMBL" id="TWL31529.1"/>
    </source>
</evidence>
<protein>
    <submittedName>
        <fullName evidence="1">Alkaline phosphatase family protein</fullName>
    </submittedName>
</protein>
<dbReference type="Gene3D" id="3.40.720.10">
    <property type="entry name" value="Alkaline Phosphatase, subunit A"/>
    <property type="match status" value="1"/>
</dbReference>
<reference evidence="2 3" key="1">
    <citation type="submission" date="2019-06" db="EMBL/GenBank/DDBJ databases">
        <title>Genome sequence analysis of &gt;100 Bacillus licheniformis strains suggests intrinsic resistance to this species.</title>
        <authorList>
            <person name="Wels M."/>
            <person name="Siezen R.J."/>
            <person name="Johansen E."/>
            <person name="Stuer-Lauridsen B."/>
            <person name="Bjerre K."/>
            <person name="Nielsen B.K.K."/>
        </authorList>
    </citation>
    <scope>NUCLEOTIDE SEQUENCE [LARGE SCALE GENOMIC DNA]</scope>
    <source>
        <strain evidence="2 3">BAC-16736</strain>
    </source>
</reference>
<accession>A0A415J708</accession>
<dbReference type="AlphaFoldDB" id="A0A415J708"/>
<dbReference type="GO" id="GO:0016787">
    <property type="term" value="F:hydrolase activity"/>
    <property type="evidence" value="ECO:0007669"/>
    <property type="project" value="UniProtKB-ARBA"/>
</dbReference>
<dbReference type="InterPro" id="IPR017850">
    <property type="entry name" value="Alkaline_phosphatase_core_sf"/>
</dbReference>
<dbReference type="OMA" id="NERMAYI"/>
<dbReference type="EMBL" id="CP065647">
    <property type="protein sequence ID" value="QPR74381.1"/>
    <property type="molecule type" value="Genomic_DNA"/>
</dbReference>
<sequence>MSESSKKSVVMLLIDSLMDEPLKEAVKNGQAPGLQYLLENGRYVPDMISPFPTMSVNVDSTLLTGVYSDQHKVPGLVWYNAKEKRIINYGSHIRELLKLGIKQSSRDVFYNLNQVHLSQQVKTLHEELDEKGIETCSINALLHRGSRDGYLQIPFLFSMISGLNRSVKINASQLFSYGGFSKVNPANRSLFKKFGFNDRFSTNELVYLIQTNKVPPLALVYFPDLDQHVHKHGRNDAAGVAKADRHVQRILDSFSSWEAALKDHIWIVMGDNGQAWISGNKKEALIDLRSLLDAFRIVKLKKGVTADDDIVLAVNERMAFIYSLDKAKLPLKRIADILQKDERIDIICWKNEADSIEAVSGEQHGKLTFRPGGKCTDEFGQTWTLEGDLHILDLTVEQNSLTYGKFPDALARLYASFFSHEGDYLIANAKPGYEFIGEGSPTHVGGASHGALHKQDTLVSMIITGTDTMPAYNRLVDIKEWILDLVKSRGAGE</sequence>
<dbReference type="EMBL" id="NILC01000010">
    <property type="protein sequence ID" value="TWL31529.1"/>
    <property type="molecule type" value="Genomic_DNA"/>
</dbReference>
<dbReference type="InterPro" id="IPR002591">
    <property type="entry name" value="Phosphodiest/P_Trfase"/>
</dbReference>
<gene>
    <name evidence="2" type="ORF">CHCC16736_0697</name>
    <name evidence="1" type="ORF">I6G80_08975</name>
</gene>
<organism evidence="2 3">
    <name type="scientific">Bacillus licheniformis</name>
    <dbReference type="NCBI Taxonomy" id="1402"/>
    <lineage>
        <taxon>Bacteria</taxon>
        <taxon>Bacillati</taxon>
        <taxon>Bacillota</taxon>
        <taxon>Bacilli</taxon>
        <taxon>Bacillales</taxon>
        <taxon>Bacillaceae</taxon>
        <taxon>Bacillus</taxon>
    </lineage>
</organism>
<dbReference type="Proteomes" id="UP000595038">
    <property type="component" value="Chromosome"/>
</dbReference>
<dbReference type="SUPFAM" id="SSF53649">
    <property type="entry name" value="Alkaline phosphatase-like"/>
    <property type="match status" value="1"/>
</dbReference>
<dbReference type="GeneID" id="92860124"/>
<dbReference type="PANTHER" id="PTHR10151:SF120">
    <property type="entry name" value="BIS(5'-ADENOSYL)-TRIPHOSPHATASE"/>
    <property type="match status" value="1"/>
</dbReference>
<dbReference type="Proteomes" id="UP000435910">
    <property type="component" value="Unassembled WGS sequence"/>
</dbReference>
<evidence type="ECO:0000313" key="4">
    <source>
        <dbReference type="Proteomes" id="UP000595038"/>
    </source>
</evidence>
<dbReference type="RefSeq" id="WP_003184728.1">
    <property type="nucleotide sequence ID" value="NZ_BOQU01000010.1"/>
</dbReference>
<evidence type="ECO:0000313" key="3">
    <source>
        <dbReference type="Proteomes" id="UP000435910"/>
    </source>
</evidence>
<reference evidence="1 4" key="2">
    <citation type="submission" date="2020-12" db="EMBL/GenBank/DDBJ databases">
        <title>FDA dAtabase for Regulatory Grade micrObial Sequences (FDA-ARGOS): Supporting development and validation of Infectious Disease Dx tests.</title>
        <authorList>
            <person name="Nelson B."/>
            <person name="Plummer A."/>
            <person name="Tallon L."/>
            <person name="Sadzewicz L."/>
            <person name="Zhao X."/>
            <person name="Boylan J."/>
            <person name="Ott S."/>
            <person name="Bowen H."/>
            <person name="Vavikolanu K."/>
            <person name="Mehta A."/>
            <person name="Aluvathingal J."/>
            <person name="Nadendla S."/>
            <person name="Myers T."/>
            <person name="Yan Y."/>
            <person name="Sichtig H."/>
        </authorList>
    </citation>
    <scope>NUCLEOTIDE SEQUENCE [LARGE SCALE GENOMIC DNA]</scope>
    <source>
        <strain evidence="1 4">FDAARGOS_923</strain>
    </source>
</reference>